<protein>
    <submittedName>
        <fullName evidence="1">Uncharacterized protein</fullName>
    </submittedName>
</protein>
<reference evidence="1 2" key="1">
    <citation type="journal article" date="2013" name="Nat. Genet.">
        <title>The high-quality draft genome of peach (Prunus persica) identifies unique patterns of genetic diversity, domestication and genome evolution.</title>
        <authorList>
            <consortium name="International Peach Genome Initiative"/>
            <person name="Verde I."/>
            <person name="Abbott A.G."/>
            <person name="Scalabrin S."/>
            <person name="Jung S."/>
            <person name="Shu S."/>
            <person name="Marroni F."/>
            <person name="Zhebentyayeva T."/>
            <person name="Dettori M.T."/>
            <person name="Grimwood J."/>
            <person name="Cattonaro F."/>
            <person name="Zuccolo A."/>
            <person name="Rossini L."/>
            <person name="Jenkins J."/>
            <person name="Vendramin E."/>
            <person name="Meisel L.A."/>
            <person name="Decroocq V."/>
            <person name="Sosinski B."/>
            <person name="Prochnik S."/>
            <person name="Mitros T."/>
            <person name="Policriti A."/>
            <person name="Cipriani G."/>
            <person name="Dondini L."/>
            <person name="Ficklin S."/>
            <person name="Goodstein D.M."/>
            <person name="Xuan P."/>
            <person name="Del Fabbro C."/>
            <person name="Aramini V."/>
            <person name="Copetti D."/>
            <person name="Gonzalez S."/>
            <person name="Horner D.S."/>
            <person name="Falchi R."/>
            <person name="Lucas S."/>
            <person name="Mica E."/>
            <person name="Maldonado J."/>
            <person name="Lazzari B."/>
            <person name="Bielenberg D."/>
            <person name="Pirona R."/>
            <person name="Miculan M."/>
            <person name="Barakat A."/>
            <person name="Testolin R."/>
            <person name="Stella A."/>
            <person name="Tartarini S."/>
            <person name="Tonutti P."/>
            <person name="Arus P."/>
            <person name="Orellana A."/>
            <person name="Wells C."/>
            <person name="Main D."/>
            <person name="Vizzotto G."/>
            <person name="Silva H."/>
            <person name="Salamini F."/>
            <person name="Schmutz J."/>
            <person name="Morgante M."/>
            <person name="Rokhsar D.S."/>
        </authorList>
    </citation>
    <scope>NUCLEOTIDE SEQUENCE [LARGE SCALE GENOMIC DNA]</scope>
    <source>
        <strain evidence="2">cv. Nemared</strain>
    </source>
</reference>
<evidence type="ECO:0000313" key="2">
    <source>
        <dbReference type="Proteomes" id="UP000006882"/>
    </source>
</evidence>
<name>A0A251P756_PRUPE</name>
<keyword evidence="2" id="KW-1185">Reference proteome</keyword>
<accession>A0A251P756</accession>
<dbReference type="AlphaFoldDB" id="A0A251P756"/>
<dbReference type="Gramene" id="ONI07417">
    <property type="protein sequence ID" value="ONI07417"/>
    <property type="gene ID" value="PRUPE_5G118900"/>
</dbReference>
<dbReference type="Proteomes" id="UP000006882">
    <property type="component" value="Chromosome G5"/>
</dbReference>
<organism evidence="1 2">
    <name type="scientific">Prunus persica</name>
    <name type="common">Peach</name>
    <name type="synonym">Amygdalus persica</name>
    <dbReference type="NCBI Taxonomy" id="3760"/>
    <lineage>
        <taxon>Eukaryota</taxon>
        <taxon>Viridiplantae</taxon>
        <taxon>Streptophyta</taxon>
        <taxon>Embryophyta</taxon>
        <taxon>Tracheophyta</taxon>
        <taxon>Spermatophyta</taxon>
        <taxon>Magnoliopsida</taxon>
        <taxon>eudicotyledons</taxon>
        <taxon>Gunneridae</taxon>
        <taxon>Pentapetalae</taxon>
        <taxon>rosids</taxon>
        <taxon>fabids</taxon>
        <taxon>Rosales</taxon>
        <taxon>Rosaceae</taxon>
        <taxon>Amygdaloideae</taxon>
        <taxon>Amygdaleae</taxon>
        <taxon>Prunus</taxon>
    </lineage>
</organism>
<evidence type="ECO:0000313" key="1">
    <source>
        <dbReference type="EMBL" id="ONI07417.1"/>
    </source>
</evidence>
<gene>
    <name evidence="1" type="ORF">PRUPE_5G118900</name>
</gene>
<proteinExistence type="predicted"/>
<sequence length="83" mass="9590">MMWELMRGNIFNVTTRVSHGSILWLWLLQKQLYDINNVCEKLMVNGFWGLCVSRSHFTNGNEELIRIKLLILPIALSLSGSII</sequence>
<dbReference type="EMBL" id="CM007655">
    <property type="protein sequence ID" value="ONI07417.1"/>
    <property type="molecule type" value="Genomic_DNA"/>
</dbReference>